<reference evidence="3" key="1">
    <citation type="journal article" date="2015" name="Nature">
        <title>Complex archaea that bridge the gap between prokaryotes and eukaryotes.</title>
        <authorList>
            <person name="Spang A."/>
            <person name="Saw J.H."/>
            <person name="Jorgensen S.L."/>
            <person name="Zaremba-Niedzwiedzka K."/>
            <person name="Martijn J."/>
            <person name="Lind A.E."/>
            <person name="van Eijk R."/>
            <person name="Schleper C."/>
            <person name="Guy L."/>
            <person name="Ettema T.J."/>
        </authorList>
    </citation>
    <scope>NUCLEOTIDE SEQUENCE</scope>
</reference>
<organism evidence="3">
    <name type="scientific">marine sediment metagenome</name>
    <dbReference type="NCBI Taxonomy" id="412755"/>
    <lineage>
        <taxon>unclassified sequences</taxon>
        <taxon>metagenomes</taxon>
        <taxon>ecological metagenomes</taxon>
    </lineage>
</organism>
<evidence type="ECO:0000313" key="3">
    <source>
        <dbReference type="EMBL" id="KKL51123.1"/>
    </source>
</evidence>
<dbReference type="AlphaFoldDB" id="A0A0F9CP23"/>
<name>A0A0F9CP23_9ZZZZ</name>
<proteinExistence type="predicted"/>
<feature type="transmembrane region" description="Helical" evidence="1">
    <location>
        <begin position="44"/>
        <end position="62"/>
    </location>
</feature>
<protein>
    <recommendedName>
        <fullName evidence="2">DUF6785 domain-containing protein</fullName>
    </recommendedName>
</protein>
<evidence type="ECO:0000259" key="2">
    <source>
        <dbReference type="Pfam" id="PF20581"/>
    </source>
</evidence>
<feature type="transmembrane region" description="Helical" evidence="1">
    <location>
        <begin position="306"/>
        <end position="324"/>
    </location>
</feature>
<dbReference type="Pfam" id="PF20581">
    <property type="entry name" value="DUF6785"/>
    <property type="match status" value="1"/>
</dbReference>
<evidence type="ECO:0000256" key="1">
    <source>
        <dbReference type="SAM" id="Phobius"/>
    </source>
</evidence>
<feature type="transmembrane region" description="Helical" evidence="1">
    <location>
        <begin position="171"/>
        <end position="192"/>
    </location>
</feature>
<keyword evidence="1" id="KW-1133">Transmembrane helix</keyword>
<feature type="transmembrane region" description="Helical" evidence="1">
    <location>
        <begin position="230"/>
        <end position="251"/>
    </location>
</feature>
<feature type="non-terminal residue" evidence="3">
    <location>
        <position position="356"/>
    </location>
</feature>
<keyword evidence="1" id="KW-0472">Membrane</keyword>
<feature type="transmembrane region" description="Helical" evidence="1">
    <location>
        <begin position="336"/>
        <end position="355"/>
    </location>
</feature>
<feature type="transmembrane region" description="Helical" evidence="1">
    <location>
        <begin position="280"/>
        <end position="299"/>
    </location>
</feature>
<accession>A0A0F9CP23</accession>
<gene>
    <name evidence="3" type="ORF">LCGC14_2298630</name>
</gene>
<feature type="transmembrane region" description="Helical" evidence="1">
    <location>
        <begin position="69"/>
        <end position="89"/>
    </location>
</feature>
<dbReference type="InterPro" id="IPR046712">
    <property type="entry name" value="DUF6785"/>
</dbReference>
<keyword evidence="1" id="KW-0812">Transmembrane</keyword>
<sequence>MTVRSIVLGLLAAVVLASLGYINDTWLYLSYIGGDLVPTHAYGLLLIGLLVVNPVMGLVKGWGFKASEFVVILSMAFMGSVLAGSGMFWQMPHPLITPIRDQARSPDWTGKDLLQYVPDEMMVDARPTAKEAIPEVVGAYFQGKDKTNRTLFGKHVLHPGDVPWKAWRPTLTFWFTLLGLGFAAGICAVVVVHRQWSMREHLSYPIVTFANELLATEPGRSLNPIFRQRGFWIGFAIALLILIANALHTWYPNFPGISTVVDCTPFKELEILKPVMKVPGAPSILKIQFFFAAIGLAFFLSSEASFSLGISGVLYLAVATPLVARGIDMSGSLMEGGLPAYSYFGAYLGMALMVLY</sequence>
<comment type="caution">
    <text evidence="3">The sequence shown here is derived from an EMBL/GenBank/DDBJ whole genome shotgun (WGS) entry which is preliminary data.</text>
</comment>
<feature type="domain" description="DUF6785" evidence="2">
    <location>
        <begin position="2"/>
        <end position="356"/>
    </location>
</feature>
<dbReference type="EMBL" id="LAZR01032353">
    <property type="protein sequence ID" value="KKL51123.1"/>
    <property type="molecule type" value="Genomic_DNA"/>
</dbReference>